<sequence length="212" mass="24983">MKLLATFITLLLFSQQLFAQAGKTRTNIFGDLEFTSQDGKYDAKLKKDIFNALVFSDNQGNEIKFEKKYIDVYFKGDPDEKSLKSRLFRRLIRENYGERDYKASFEVDILGTEIVKENRNSERTSNIRNNRDHGNEGDNRSANISIRRNDQGLEYKNDGESASLEKDNSGKWWYNDSKRNEVQFNEESWRKLLDKFSSDTEVLRYLVDLYLY</sequence>
<reference evidence="4" key="1">
    <citation type="journal article" date="2019" name="Int. J. Syst. Evol. Microbiol.">
        <title>The Global Catalogue of Microorganisms (GCM) 10K type strain sequencing project: providing services to taxonomists for standard genome sequencing and annotation.</title>
        <authorList>
            <consortium name="The Broad Institute Genomics Platform"/>
            <consortium name="The Broad Institute Genome Sequencing Center for Infectious Disease"/>
            <person name="Wu L."/>
            <person name="Ma J."/>
        </authorList>
    </citation>
    <scope>NUCLEOTIDE SEQUENCE [LARGE SCALE GENOMIC DNA]</scope>
    <source>
        <strain evidence="4">JCM 16704</strain>
    </source>
</reference>
<evidence type="ECO:0000256" key="2">
    <source>
        <dbReference type="SAM" id="SignalP"/>
    </source>
</evidence>
<feature type="compositionally biased region" description="Basic and acidic residues" evidence="1">
    <location>
        <begin position="147"/>
        <end position="167"/>
    </location>
</feature>
<proteinExistence type="predicted"/>
<feature type="compositionally biased region" description="Basic and acidic residues" evidence="1">
    <location>
        <begin position="129"/>
        <end position="139"/>
    </location>
</feature>
<keyword evidence="4" id="KW-1185">Reference proteome</keyword>
<gene>
    <name evidence="3" type="ORF">GCM10022216_01420</name>
</gene>
<evidence type="ECO:0000313" key="4">
    <source>
        <dbReference type="Proteomes" id="UP001500101"/>
    </source>
</evidence>
<evidence type="ECO:0000313" key="3">
    <source>
        <dbReference type="EMBL" id="GAA4131376.1"/>
    </source>
</evidence>
<dbReference type="Proteomes" id="UP001500101">
    <property type="component" value="Unassembled WGS sequence"/>
</dbReference>
<feature type="region of interest" description="Disordered" evidence="1">
    <location>
        <begin position="120"/>
        <end position="167"/>
    </location>
</feature>
<keyword evidence="2" id="KW-0732">Signal</keyword>
<organism evidence="3 4">
    <name type="scientific">Sphingobacterium kyonggiense</name>
    <dbReference type="NCBI Taxonomy" id="714075"/>
    <lineage>
        <taxon>Bacteria</taxon>
        <taxon>Pseudomonadati</taxon>
        <taxon>Bacteroidota</taxon>
        <taxon>Sphingobacteriia</taxon>
        <taxon>Sphingobacteriales</taxon>
        <taxon>Sphingobacteriaceae</taxon>
        <taxon>Sphingobacterium</taxon>
    </lineage>
</organism>
<feature type="chain" id="PRO_5045156783" evidence="2">
    <location>
        <begin position="20"/>
        <end position="212"/>
    </location>
</feature>
<dbReference type="EMBL" id="BAAAZI010000001">
    <property type="protein sequence ID" value="GAA4131376.1"/>
    <property type="molecule type" value="Genomic_DNA"/>
</dbReference>
<accession>A0ABP7Y8N4</accession>
<evidence type="ECO:0000256" key="1">
    <source>
        <dbReference type="SAM" id="MobiDB-lite"/>
    </source>
</evidence>
<feature type="signal peptide" evidence="2">
    <location>
        <begin position="1"/>
        <end position="19"/>
    </location>
</feature>
<dbReference type="RefSeq" id="WP_344672764.1">
    <property type="nucleotide sequence ID" value="NZ_BAAAZI010000001.1"/>
</dbReference>
<name>A0ABP7Y8N4_9SPHI</name>
<protein>
    <submittedName>
        <fullName evidence="3">Uncharacterized protein</fullName>
    </submittedName>
</protein>
<comment type="caution">
    <text evidence="3">The sequence shown here is derived from an EMBL/GenBank/DDBJ whole genome shotgun (WGS) entry which is preliminary data.</text>
</comment>